<dbReference type="InterPro" id="IPR051792">
    <property type="entry name" value="GGT_bact"/>
</dbReference>
<keyword evidence="7 11" id="KW-0012">Acyltransferase</keyword>
<proteinExistence type="inferred from homology"/>
<gene>
    <name evidence="14" type="ORF">EDD33_0943</name>
</gene>
<evidence type="ECO:0000256" key="11">
    <source>
        <dbReference type="RuleBase" id="RU368036"/>
    </source>
</evidence>
<dbReference type="PRINTS" id="PR01210">
    <property type="entry name" value="GGTRANSPTASE"/>
</dbReference>
<evidence type="ECO:0000256" key="1">
    <source>
        <dbReference type="ARBA" id="ARBA00001049"/>
    </source>
</evidence>
<keyword evidence="13" id="KW-0732">Signal</keyword>
<name>A0A3N2CRX0_9ACTN</name>
<dbReference type="InterPro" id="IPR029055">
    <property type="entry name" value="Ntn_hydrolases_N"/>
</dbReference>
<evidence type="ECO:0000313" key="15">
    <source>
        <dbReference type="Proteomes" id="UP000281738"/>
    </source>
</evidence>
<comment type="catalytic activity">
    <reaction evidence="8 11">
        <text>an N-terminal (5-L-glutamyl)-[peptide] + an alpha-amino acid = 5-L-glutamyl amino acid + an N-terminal L-alpha-aminoacyl-[peptide]</text>
        <dbReference type="Rhea" id="RHEA:23904"/>
        <dbReference type="Rhea" id="RHEA-COMP:9780"/>
        <dbReference type="Rhea" id="RHEA-COMP:9795"/>
        <dbReference type="ChEBI" id="CHEBI:77644"/>
        <dbReference type="ChEBI" id="CHEBI:78597"/>
        <dbReference type="ChEBI" id="CHEBI:78599"/>
        <dbReference type="ChEBI" id="CHEBI:78608"/>
        <dbReference type="EC" id="2.3.2.2"/>
    </reaction>
</comment>
<comment type="catalytic activity">
    <reaction evidence="2 11">
        <text>glutathione + H2O = L-cysteinylglycine + L-glutamate</text>
        <dbReference type="Rhea" id="RHEA:28807"/>
        <dbReference type="ChEBI" id="CHEBI:15377"/>
        <dbReference type="ChEBI" id="CHEBI:29985"/>
        <dbReference type="ChEBI" id="CHEBI:57925"/>
        <dbReference type="ChEBI" id="CHEBI:61694"/>
        <dbReference type="EC" id="3.4.19.13"/>
    </reaction>
</comment>
<dbReference type="RefSeq" id="WP_123389310.1">
    <property type="nucleotide sequence ID" value="NZ_RKHO01000001.1"/>
</dbReference>
<organism evidence="14 15">
    <name type="scientific">Nocardioides aurantiacus</name>
    <dbReference type="NCBI Taxonomy" id="86796"/>
    <lineage>
        <taxon>Bacteria</taxon>
        <taxon>Bacillati</taxon>
        <taxon>Actinomycetota</taxon>
        <taxon>Actinomycetes</taxon>
        <taxon>Propionibacteriales</taxon>
        <taxon>Nocardioidaceae</taxon>
        <taxon>Nocardioides</taxon>
    </lineage>
</organism>
<evidence type="ECO:0000256" key="6">
    <source>
        <dbReference type="ARBA" id="ARBA00023145"/>
    </source>
</evidence>
<feature type="binding site" evidence="10">
    <location>
        <position position="124"/>
    </location>
    <ligand>
        <name>L-glutamate</name>
        <dbReference type="ChEBI" id="CHEBI:29985"/>
    </ligand>
</feature>
<dbReference type="Pfam" id="PF01019">
    <property type="entry name" value="G_glu_transpept"/>
    <property type="match status" value="1"/>
</dbReference>
<feature type="binding site" evidence="10">
    <location>
        <position position="514"/>
    </location>
    <ligand>
        <name>L-glutamate</name>
        <dbReference type="ChEBI" id="CHEBI:29985"/>
    </ligand>
</feature>
<feature type="binding site" evidence="10">
    <location>
        <begin position="492"/>
        <end position="493"/>
    </location>
    <ligand>
        <name>L-glutamate</name>
        <dbReference type="ChEBI" id="CHEBI:29985"/>
    </ligand>
</feature>
<evidence type="ECO:0000256" key="5">
    <source>
        <dbReference type="ARBA" id="ARBA00022801"/>
    </source>
</evidence>
<comment type="pathway">
    <text evidence="11">Sulfur metabolism; glutathione metabolism.</text>
</comment>
<evidence type="ECO:0000256" key="7">
    <source>
        <dbReference type="ARBA" id="ARBA00023315"/>
    </source>
</evidence>
<reference evidence="14 15" key="1">
    <citation type="submission" date="2018-11" db="EMBL/GenBank/DDBJ databases">
        <title>Sequencing the genomes of 1000 actinobacteria strains.</title>
        <authorList>
            <person name="Klenk H.-P."/>
        </authorList>
    </citation>
    <scope>NUCLEOTIDE SEQUENCE [LARGE SCALE GENOMIC DNA]</scope>
    <source>
        <strain evidence="14 15">DSM 12652</strain>
    </source>
</reference>
<keyword evidence="6 11" id="KW-0865">Zymogen</keyword>
<evidence type="ECO:0000256" key="8">
    <source>
        <dbReference type="ARBA" id="ARBA00047417"/>
    </source>
</evidence>
<dbReference type="Proteomes" id="UP000281738">
    <property type="component" value="Unassembled WGS sequence"/>
</dbReference>
<evidence type="ECO:0000256" key="10">
    <source>
        <dbReference type="PIRSR" id="PIRSR600101-2"/>
    </source>
</evidence>
<sequence>MPRRHSRRPSRRLLAGLVALTTGVGALALAPASSGAEQRVPSGGRYNVKTATSTGYGGAVTSVDPEASRVGVEVLRRGGNAVDAAVATAAALGVTEPYSSGIGGGGYFVHYDARTRTVSTLDGRETAPATMPTDAFVDPATGEPYRFTPELVTSGVAVGTPGTLATWDTALRRWGTRSLSQSLRPATQLASRGFVVDQTFRDQTADNAARFRQFPATQRQFLPGNELPRVGSVMRNRDLAATYRLIARQGVKAFYTGPLAREIARTVQDPPTVRRPSLPVPPGYLTTADLAGYRVASQAPTRSTYRGYDVYGMAPSSSGGSTIGEALNILERHDLGALSEVDALHLYLEASALAFADRGQYVGDPRFTDVPLTDLLSDTFAAERDCEIDVDRAATKPVEPGDVDDYDGVCGDGTTERRPEQDTENISTTNLTTADRWGNVVEYTLTIEQTGGSGITVPGRGFLLNNELTDFSYDGVAADDPNRIQPGKRPRSSMSPTIVLRDGEPVLALGSPGGSTIITTVLQTLVNRLDLGMTIQQALASPRAAQRNSATVTAEPEFIALHGDALEEYGHTLTPSGDAFTSAAQIGAATAIELGPRGRLTAVSEPTRRGGGSALVVRPRR</sequence>
<dbReference type="SUPFAM" id="SSF56235">
    <property type="entry name" value="N-terminal nucleophile aminohydrolases (Ntn hydrolases)"/>
    <property type="match status" value="1"/>
</dbReference>
<dbReference type="EMBL" id="RKHO01000001">
    <property type="protein sequence ID" value="ROR90108.1"/>
    <property type="molecule type" value="Genomic_DNA"/>
</dbReference>
<dbReference type="GO" id="GO:0036374">
    <property type="term" value="F:glutathione hydrolase activity"/>
    <property type="evidence" value="ECO:0007669"/>
    <property type="project" value="UniProtKB-UniRule"/>
</dbReference>
<evidence type="ECO:0000256" key="9">
    <source>
        <dbReference type="PIRSR" id="PIRSR600101-1"/>
    </source>
</evidence>
<comment type="catalytic activity">
    <reaction evidence="1 11">
        <text>an S-substituted glutathione + H2O = an S-substituted L-cysteinylglycine + L-glutamate</text>
        <dbReference type="Rhea" id="RHEA:59468"/>
        <dbReference type="ChEBI" id="CHEBI:15377"/>
        <dbReference type="ChEBI" id="CHEBI:29985"/>
        <dbReference type="ChEBI" id="CHEBI:90779"/>
        <dbReference type="ChEBI" id="CHEBI:143103"/>
        <dbReference type="EC" id="3.4.19.13"/>
    </reaction>
</comment>
<dbReference type="AlphaFoldDB" id="A0A3N2CRX0"/>
<dbReference type="InterPro" id="IPR043138">
    <property type="entry name" value="GGT_lsub"/>
</dbReference>
<feature type="region of interest" description="Disordered" evidence="12">
    <location>
        <begin position="602"/>
        <end position="621"/>
    </location>
</feature>
<comment type="similarity">
    <text evidence="3 11">Belongs to the gamma-glutamyltransferase family.</text>
</comment>
<dbReference type="EC" id="3.4.19.13" evidence="11"/>
<comment type="PTM">
    <text evidence="11">Cleaved by autocatalysis into a large and a small subunit.</text>
</comment>
<dbReference type="GO" id="GO:0103068">
    <property type="term" value="F:leukotriene C4 gamma-glutamyl transferase activity"/>
    <property type="evidence" value="ECO:0007669"/>
    <property type="project" value="UniProtKB-EC"/>
</dbReference>
<dbReference type="PANTHER" id="PTHR43199">
    <property type="entry name" value="GLUTATHIONE HYDROLASE"/>
    <property type="match status" value="1"/>
</dbReference>
<accession>A0A3N2CRX0</accession>
<dbReference type="Gene3D" id="3.60.20.40">
    <property type="match status" value="1"/>
</dbReference>
<protein>
    <recommendedName>
        <fullName evidence="11">Glutathione hydrolase proenzyme</fullName>
        <ecNumber evidence="11">2.3.2.2</ecNumber>
        <ecNumber evidence="11">3.4.19.13</ecNumber>
    </recommendedName>
    <component>
        <recommendedName>
            <fullName evidence="11">Glutathione hydrolase large chain</fullName>
        </recommendedName>
    </component>
    <component>
        <recommendedName>
            <fullName evidence="11">Glutathione hydrolase small chain</fullName>
        </recommendedName>
    </component>
</protein>
<evidence type="ECO:0000256" key="2">
    <source>
        <dbReference type="ARBA" id="ARBA00001089"/>
    </source>
</evidence>
<keyword evidence="15" id="KW-1185">Reference proteome</keyword>
<dbReference type="InterPro" id="IPR043137">
    <property type="entry name" value="GGT_ssub_C"/>
</dbReference>
<dbReference type="UniPathway" id="UPA00204"/>
<evidence type="ECO:0000256" key="4">
    <source>
        <dbReference type="ARBA" id="ARBA00022679"/>
    </source>
</evidence>
<comment type="caution">
    <text evidence="14">The sequence shown here is derived from an EMBL/GenBank/DDBJ whole genome shotgun (WGS) entry which is preliminary data.</text>
</comment>
<evidence type="ECO:0000256" key="12">
    <source>
        <dbReference type="SAM" id="MobiDB-lite"/>
    </source>
</evidence>
<feature type="signal peptide" evidence="13">
    <location>
        <begin position="1"/>
        <end position="28"/>
    </location>
</feature>
<dbReference type="PANTHER" id="PTHR43199:SF1">
    <property type="entry name" value="GLUTATHIONE HYDROLASE PROENZYME"/>
    <property type="match status" value="1"/>
</dbReference>
<feature type="active site" description="Nucleophile" evidence="9">
    <location>
        <position position="428"/>
    </location>
</feature>
<dbReference type="GO" id="GO:0006750">
    <property type="term" value="P:glutathione biosynthetic process"/>
    <property type="evidence" value="ECO:0007669"/>
    <property type="project" value="UniProtKB-KW"/>
</dbReference>
<dbReference type="OrthoDB" id="9781342at2"/>
<comment type="subunit">
    <text evidence="11">This enzyme consists of two polypeptide chains, which are synthesized in precursor form from a single polypeptide.</text>
</comment>
<dbReference type="InterPro" id="IPR000101">
    <property type="entry name" value="GGT_peptidase"/>
</dbReference>
<feature type="chain" id="PRO_5017950846" description="Glutathione hydrolase proenzyme" evidence="13">
    <location>
        <begin position="29"/>
        <end position="621"/>
    </location>
</feature>
<evidence type="ECO:0000313" key="14">
    <source>
        <dbReference type="EMBL" id="ROR90108.1"/>
    </source>
</evidence>
<dbReference type="Gene3D" id="1.10.246.130">
    <property type="match status" value="1"/>
</dbReference>
<evidence type="ECO:0000256" key="13">
    <source>
        <dbReference type="SAM" id="SignalP"/>
    </source>
</evidence>
<dbReference type="EC" id="2.3.2.2" evidence="11"/>
<evidence type="ECO:0000256" key="3">
    <source>
        <dbReference type="ARBA" id="ARBA00009381"/>
    </source>
</evidence>
<dbReference type="GO" id="GO:0006751">
    <property type="term" value="P:glutathione catabolic process"/>
    <property type="evidence" value="ECO:0007669"/>
    <property type="project" value="UniProtKB-UniRule"/>
</dbReference>
<keyword evidence="11" id="KW-0317">Glutathione biosynthesis</keyword>
<dbReference type="NCBIfam" id="TIGR00066">
    <property type="entry name" value="g_glut_trans"/>
    <property type="match status" value="1"/>
</dbReference>
<feature type="binding site" evidence="10">
    <location>
        <position position="470"/>
    </location>
    <ligand>
        <name>L-glutamate</name>
        <dbReference type="ChEBI" id="CHEBI:29985"/>
    </ligand>
</feature>
<keyword evidence="5 11" id="KW-0378">Hydrolase</keyword>
<keyword evidence="4 11" id="KW-0808">Transferase</keyword>